<dbReference type="GO" id="GO:0030488">
    <property type="term" value="P:tRNA methylation"/>
    <property type="evidence" value="ECO:0007669"/>
    <property type="project" value="TreeGrafter"/>
</dbReference>
<dbReference type="EMBL" id="JATAAI010000012">
    <property type="protein sequence ID" value="KAK1741763.1"/>
    <property type="molecule type" value="Genomic_DNA"/>
</dbReference>
<dbReference type="Proteomes" id="UP001224775">
    <property type="component" value="Unassembled WGS sequence"/>
</dbReference>
<evidence type="ECO:0000256" key="10">
    <source>
        <dbReference type="PROSITE-ProRule" id="PRU00236"/>
    </source>
</evidence>
<dbReference type="Pfam" id="PF00400">
    <property type="entry name" value="WD40"/>
    <property type="match status" value="3"/>
</dbReference>
<name>A0AAD9DDK8_9STRA</name>
<keyword evidence="5" id="KW-0819">tRNA processing</keyword>
<keyword evidence="7" id="KW-0520">NAD</keyword>
<evidence type="ECO:0000259" key="12">
    <source>
        <dbReference type="PROSITE" id="PS50305"/>
    </source>
</evidence>
<keyword evidence="10" id="KW-0479">Metal-binding</keyword>
<comment type="similarity">
    <text evidence="8">Belongs to the WD repeat WDR6 family.</text>
</comment>
<feature type="binding site" evidence="10">
    <location>
        <position position="1577"/>
    </location>
    <ligand>
        <name>Zn(2+)</name>
        <dbReference type="ChEBI" id="CHEBI:29105"/>
    </ligand>
</feature>
<keyword evidence="3 9" id="KW-0853">WD repeat</keyword>
<dbReference type="PANTHER" id="PTHR14344:SF3">
    <property type="entry name" value="WD REPEAT-CONTAINING PROTEIN 6"/>
    <property type="match status" value="1"/>
</dbReference>
<protein>
    <submittedName>
        <fullName evidence="13">WD40 repeat domain-containing protein</fullName>
    </submittedName>
</protein>
<dbReference type="InterPro" id="IPR026591">
    <property type="entry name" value="Sirtuin_cat_small_dom_sf"/>
</dbReference>
<feature type="region of interest" description="Disordered" evidence="11">
    <location>
        <begin position="1"/>
        <end position="55"/>
    </location>
</feature>
<dbReference type="GO" id="GO:0016740">
    <property type="term" value="F:transferase activity"/>
    <property type="evidence" value="ECO:0007669"/>
    <property type="project" value="UniProtKB-KW"/>
</dbReference>
<feature type="binding site" evidence="10">
    <location>
        <position position="1566"/>
    </location>
    <ligand>
        <name>Zn(2+)</name>
        <dbReference type="ChEBI" id="CHEBI:29105"/>
    </ligand>
</feature>
<feature type="active site" description="Proton acceptor" evidence="10">
    <location>
        <position position="1435"/>
    </location>
</feature>
<comment type="caution">
    <text evidence="13">The sequence shown here is derived from an EMBL/GenBank/DDBJ whole genome shotgun (WGS) entry which is preliminary data.</text>
</comment>
<feature type="binding site" evidence="10">
    <location>
        <position position="1445"/>
    </location>
    <ligand>
        <name>Zn(2+)</name>
        <dbReference type="ChEBI" id="CHEBI:29105"/>
    </ligand>
</feature>
<reference evidence="13" key="1">
    <citation type="submission" date="2023-06" db="EMBL/GenBank/DDBJ databases">
        <title>Survivors Of The Sea: Transcriptome response of Skeletonema marinoi to long-term dormancy.</title>
        <authorList>
            <person name="Pinder M.I.M."/>
            <person name="Kourtchenko O."/>
            <person name="Robertson E.K."/>
            <person name="Larsson T."/>
            <person name="Maumus F."/>
            <person name="Osuna-Cruz C.M."/>
            <person name="Vancaester E."/>
            <person name="Stenow R."/>
            <person name="Vandepoele K."/>
            <person name="Ploug H."/>
            <person name="Bruchert V."/>
            <person name="Godhe A."/>
            <person name="Topel M."/>
        </authorList>
    </citation>
    <scope>NUCLEOTIDE SEQUENCE</scope>
    <source>
        <strain evidence="13">R05AC</strain>
    </source>
</reference>
<dbReference type="PANTHER" id="PTHR14344">
    <property type="entry name" value="WD REPEAT PROTEIN"/>
    <property type="match status" value="1"/>
</dbReference>
<evidence type="ECO:0000256" key="6">
    <source>
        <dbReference type="ARBA" id="ARBA00022737"/>
    </source>
</evidence>
<dbReference type="InterPro" id="IPR029035">
    <property type="entry name" value="DHS-like_NAD/FAD-binding_dom"/>
</dbReference>
<dbReference type="Gene3D" id="2.130.10.10">
    <property type="entry name" value="YVTN repeat-like/Quinoprotein amine dehydrogenase"/>
    <property type="match status" value="3"/>
</dbReference>
<dbReference type="PROSITE" id="PS50305">
    <property type="entry name" value="SIRTUIN"/>
    <property type="match status" value="1"/>
</dbReference>
<dbReference type="PROSITE" id="PS50294">
    <property type="entry name" value="WD_REPEATS_REGION"/>
    <property type="match status" value="1"/>
</dbReference>
<keyword evidence="14" id="KW-1185">Reference proteome</keyword>
<dbReference type="InterPro" id="IPR001680">
    <property type="entry name" value="WD40_rpt"/>
</dbReference>
<feature type="region of interest" description="Disordered" evidence="11">
    <location>
        <begin position="562"/>
        <end position="592"/>
    </location>
</feature>
<keyword evidence="10" id="KW-0862">Zinc</keyword>
<evidence type="ECO:0000256" key="4">
    <source>
        <dbReference type="ARBA" id="ARBA00022679"/>
    </source>
</evidence>
<feature type="compositionally biased region" description="Polar residues" evidence="11">
    <location>
        <begin position="7"/>
        <end position="45"/>
    </location>
</feature>
<evidence type="ECO:0000256" key="7">
    <source>
        <dbReference type="ARBA" id="ARBA00023027"/>
    </source>
</evidence>
<dbReference type="SUPFAM" id="SSF50978">
    <property type="entry name" value="WD40 repeat-like"/>
    <property type="match status" value="2"/>
</dbReference>
<dbReference type="InterPro" id="IPR036322">
    <property type="entry name" value="WD40_repeat_dom_sf"/>
</dbReference>
<evidence type="ECO:0000313" key="14">
    <source>
        <dbReference type="Proteomes" id="UP001224775"/>
    </source>
</evidence>
<dbReference type="InterPro" id="IPR015943">
    <property type="entry name" value="WD40/YVTN_repeat-like_dom_sf"/>
</dbReference>
<organism evidence="13 14">
    <name type="scientific">Skeletonema marinoi</name>
    <dbReference type="NCBI Taxonomy" id="267567"/>
    <lineage>
        <taxon>Eukaryota</taxon>
        <taxon>Sar</taxon>
        <taxon>Stramenopiles</taxon>
        <taxon>Ochrophyta</taxon>
        <taxon>Bacillariophyta</taxon>
        <taxon>Coscinodiscophyceae</taxon>
        <taxon>Thalassiosirophycidae</taxon>
        <taxon>Thalassiosirales</taxon>
        <taxon>Skeletonemataceae</taxon>
        <taxon>Skeletonema</taxon>
        <taxon>Skeletonema marinoi-dohrnii complex</taxon>
    </lineage>
</organism>
<dbReference type="SUPFAM" id="SSF52467">
    <property type="entry name" value="DHS-like NAD/FAD-binding domain"/>
    <property type="match status" value="1"/>
</dbReference>
<sequence length="1627" mass="178825">MMHSDGDGSTSHAQKQNDDVSQAPPTHSSISATKRSTNITRSSETAEFPSQDFDDKLSSTGSVFRRDDFVGGPVTTATIRFPPKHIANALDEEDKTAKHNYLKSLGRIVFARGPWIESHPLALSYNNPGRNNATKSSDEDEIQCMTQALEDKSSYKTLAFGGLAKNRGGTSTFETVSGMIFPSSSPSALSYLNDSSSRVESCHSINRRISVVAFGGRRISFLSGGGLWSNSITNKNGKDTAQDDFVSIPIAKDGSLTSSYLEVSDWIHDVRLLNAELQQGNNQSAFLLAMGMTNNNCEIFGFYSSTQDEQETLQPTRLQCITCDVRCITYSLSFHGWDSTSVLSSDEQLPSLAVASGTVFSEIVVWDAVVNSQEDENDEESLDTLVKRWLANVTAGANIIIKASRIRRTSLHRLKGHLGSIFSVHFSTCGQYIASTSDDRTVRLFHLQPIDESQTEWKLIWTGWGHTARVFDVSFAYPSHALGEESSHPTLVSAGEDSTARIWSPLQTQEVSHPLRGHDCESVWTVDVCDGIIVTGGNDGCVKLWDLDNRMMEDKDIRTFVVPKDPPIQSTHSEEKITTEATTSKPRKKQKKKQKLSGQLICGMELFKCHRLVVATRAGGLFSLDLKRNTWTHHKCWHDNVISLEDKSKLQIDPTTGTCLSVSPSAAKVIVGTTEGWLVVASLDSSCDVASHAFRCPSYRPVQSISWIDDDNVVVFYARGSVIWFRMEYIPLPLHIMTLGTPGIPLSFAYDYKQSFYIGDSRGNLAYFDIGQSERNEITPTSVLKAHAKEHVTAVTVMKSGIIVSVGNDGCMHQSKVANNGQLQRLVSIPVPATTGLKHIWNDAILGGFYGNDYVVMDNINGYEFVRIPTGGRQKRQDFHIGFSNGCSHAMAICTGQKDGSNIIDFHSSHLFDETSTLPVPRHQRITTTYNIGHSYHAETINDVTWVKKCGVKPAYLLSGSNDCSVKLMEFRNGTFASAKELPPHESCVRGVCTSSHPATNTSLLVTCGGKLTMECYLLDHSSADMDASVTALCSYRTTGSKATIDHRMNAVRSVPLPSNENYHFVVSGDSEGNLHVVMVSELPSDRKTTIGEILKGNGRPVLCLELLTYNWFLLAFVGTTGGDIQLWTFSIAKLIGCSEASEDGHRQLGDVLSSTASCEFKAHQSGVNDLSASIIVGESESVVICSVGDDQTVSTCLIHFAESGPESLSCEGIRLSTTQCASASALKAVELILDDSTFHRVYTSGHDETVTLWKLDFARLSLKYVTSVPIGTEGSCLDCCQYNHPDGTIREVVAVGGLGTELLSFNLTTLLAACALIEANSLLITAGAGFSADSGLQTYEQAPLSYREMCDPSKLVEDPLKFQQFWLAFTRSYLKTKPHSGYELLDQWCQGGKLPNLLRQSDGSTPWWVYTSNVDGHFRNTRLASFRESVCEIHGCALEFKCACGIGFANGEPRLGWQKWNEQVQPTDACRETKLVMTDDAISSSLLLCSHCQLLPMRANVLMFHDTDENILRSISVERDRYQAWEATVEKNIETSGKRFVVLELGCGPTVPAVREESEEVVSDCAKIIQSDKSRCVKSGSVSFIRINPKHAEISLSTSEPTRMISIFSKAEAALKEIDRWIDLLI</sequence>
<evidence type="ECO:0000256" key="1">
    <source>
        <dbReference type="ARBA" id="ARBA00004496"/>
    </source>
</evidence>
<evidence type="ECO:0000256" key="8">
    <source>
        <dbReference type="ARBA" id="ARBA00038255"/>
    </source>
</evidence>
<dbReference type="InterPro" id="IPR019775">
    <property type="entry name" value="WD40_repeat_CS"/>
</dbReference>
<dbReference type="Gene3D" id="3.30.1600.10">
    <property type="entry name" value="SIR2/SIRT2 'Small Domain"/>
    <property type="match status" value="1"/>
</dbReference>
<dbReference type="PROSITE" id="PS50082">
    <property type="entry name" value="WD_REPEATS_2"/>
    <property type="match status" value="2"/>
</dbReference>
<feature type="repeat" description="WD" evidence="9">
    <location>
        <begin position="533"/>
        <end position="555"/>
    </location>
</feature>
<gene>
    <name evidence="13" type="ORF">QTG54_007336</name>
</gene>
<evidence type="ECO:0000256" key="11">
    <source>
        <dbReference type="SAM" id="MobiDB-lite"/>
    </source>
</evidence>
<proteinExistence type="inferred from homology"/>
<evidence type="ECO:0000313" key="13">
    <source>
        <dbReference type="EMBL" id="KAK1741763.1"/>
    </source>
</evidence>
<feature type="domain" description="Deacetylase sirtuin-type" evidence="12">
    <location>
        <begin position="1301"/>
        <end position="1627"/>
    </location>
</feature>
<dbReference type="GO" id="GO:0046872">
    <property type="term" value="F:metal ion binding"/>
    <property type="evidence" value="ECO:0007669"/>
    <property type="project" value="UniProtKB-KW"/>
</dbReference>
<dbReference type="PROSITE" id="PS00678">
    <property type="entry name" value="WD_REPEATS_1"/>
    <property type="match status" value="1"/>
</dbReference>
<evidence type="ECO:0000256" key="2">
    <source>
        <dbReference type="ARBA" id="ARBA00022490"/>
    </source>
</evidence>
<dbReference type="InterPro" id="IPR051973">
    <property type="entry name" value="tRNA_Anticodon_Mtase-Reg"/>
</dbReference>
<keyword evidence="4" id="KW-0808">Transferase</keyword>
<feature type="binding site" evidence="10">
    <location>
        <position position="1443"/>
    </location>
    <ligand>
        <name>Zn(2+)</name>
        <dbReference type="ChEBI" id="CHEBI:29105"/>
    </ligand>
</feature>
<feature type="repeat" description="WD" evidence="9">
    <location>
        <begin position="414"/>
        <end position="455"/>
    </location>
</feature>
<dbReference type="InterPro" id="IPR026590">
    <property type="entry name" value="Ssirtuin_cat_dom"/>
</dbReference>
<evidence type="ECO:0000256" key="5">
    <source>
        <dbReference type="ARBA" id="ARBA00022694"/>
    </source>
</evidence>
<dbReference type="SMART" id="SM00320">
    <property type="entry name" value="WD40"/>
    <property type="match status" value="6"/>
</dbReference>
<dbReference type="GO" id="GO:0005737">
    <property type="term" value="C:cytoplasm"/>
    <property type="evidence" value="ECO:0007669"/>
    <property type="project" value="UniProtKB-SubCell"/>
</dbReference>
<keyword evidence="6" id="KW-0677">Repeat</keyword>
<evidence type="ECO:0000256" key="9">
    <source>
        <dbReference type="PROSITE-ProRule" id="PRU00221"/>
    </source>
</evidence>
<comment type="subcellular location">
    <subcellularLocation>
        <location evidence="1">Cytoplasm</location>
    </subcellularLocation>
</comment>
<keyword evidence="2" id="KW-0963">Cytoplasm</keyword>
<accession>A0AAD9DDK8</accession>
<dbReference type="Gene3D" id="3.40.50.1220">
    <property type="entry name" value="TPP-binding domain"/>
    <property type="match status" value="1"/>
</dbReference>
<evidence type="ECO:0000256" key="3">
    <source>
        <dbReference type="ARBA" id="ARBA00022574"/>
    </source>
</evidence>